<proteinExistence type="inferred from homology"/>
<sequence>MYFSSLKILAMRLNPSLRGPLLPLVSRLSMPVLGKSPKVVTADVAVSNISSVFVHGLASTPTELLEALCRRVDRDELKNIRLMHLLLNGHVPVTNKKYIGEVLRYADYIPIFLSDMPSYFYDNSFPVDVALMSVSSPDKHGFCTLGVNVDTAKAALEMAKKVIGLFFFAIIHPTSTRSIGAIPDSTLISMKQHKDLGIHTEMLGHNVVDLIELGVVNNTKKTVMPGRVVTSFAFGTQKFYEYLHDNSMFHFDCCGWTNRAEVIRSNSRMTSINSGIEIDITGQVASDSIGTALYSGFGGQTDFVTATPTAYDGLGKSIIALPSRTSKGQARITVALTTGAGVVTTRGHTRYVVTEQGIASLGGKNVRQRAYELIKIAHPDDREQLEKASFERLKCMPSPD</sequence>
<dbReference type="SUPFAM" id="SSF100950">
    <property type="entry name" value="NagB/RpiA/CoA transferase-like"/>
    <property type="match status" value="2"/>
</dbReference>
<dbReference type="InterPro" id="IPR046433">
    <property type="entry name" value="ActCoA_hydro"/>
</dbReference>
<organism evidence="4 5">
    <name type="scientific">Angiostrongylus cantonensis</name>
    <name type="common">Rat lungworm</name>
    <dbReference type="NCBI Taxonomy" id="6313"/>
    <lineage>
        <taxon>Eukaryota</taxon>
        <taxon>Metazoa</taxon>
        <taxon>Ecdysozoa</taxon>
        <taxon>Nematoda</taxon>
        <taxon>Chromadorea</taxon>
        <taxon>Rhabditida</taxon>
        <taxon>Rhabditina</taxon>
        <taxon>Rhabditomorpha</taxon>
        <taxon>Strongyloidea</taxon>
        <taxon>Metastrongylidae</taxon>
        <taxon>Angiostrongylus</taxon>
    </lineage>
</organism>
<evidence type="ECO:0000313" key="4">
    <source>
        <dbReference type="Proteomes" id="UP000035642"/>
    </source>
</evidence>
<feature type="domain" description="Acetyl-CoA hydrolase/transferase N-terminal" evidence="2">
    <location>
        <begin position="103"/>
        <end position="163"/>
    </location>
</feature>
<dbReference type="InterPro" id="IPR026888">
    <property type="entry name" value="AcetylCoA_hyd_C"/>
</dbReference>
<evidence type="ECO:0000256" key="1">
    <source>
        <dbReference type="ARBA" id="ARBA00009632"/>
    </source>
</evidence>
<dbReference type="WBParaSite" id="ACAC_0000295901-mRNA-1">
    <property type="protein sequence ID" value="ACAC_0000295901-mRNA-1"/>
    <property type="gene ID" value="ACAC_0000295901"/>
</dbReference>
<dbReference type="InterPro" id="IPR037171">
    <property type="entry name" value="NagB/RpiA_transferase-like"/>
</dbReference>
<name>A0A0K0CZ37_ANGCA</name>
<evidence type="ECO:0000313" key="5">
    <source>
        <dbReference type="WBParaSite" id="ACAC_0000295901-mRNA-1"/>
    </source>
</evidence>
<feature type="domain" description="Acetyl-CoA hydrolase/transferase C-terminal" evidence="3">
    <location>
        <begin position="235"/>
        <end position="388"/>
    </location>
</feature>
<evidence type="ECO:0000259" key="3">
    <source>
        <dbReference type="Pfam" id="PF13336"/>
    </source>
</evidence>
<evidence type="ECO:0000259" key="2">
    <source>
        <dbReference type="Pfam" id="PF02550"/>
    </source>
</evidence>
<reference evidence="4" key="1">
    <citation type="submission" date="2012-09" db="EMBL/GenBank/DDBJ databases">
        <authorList>
            <person name="Martin A.A."/>
        </authorList>
    </citation>
    <scope>NUCLEOTIDE SEQUENCE</scope>
</reference>
<dbReference type="AlphaFoldDB" id="A0A0K0CZ37"/>
<dbReference type="Proteomes" id="UP000035642">
    <property type="component" value="Unassembled WGS sequence"/>
</dbReference>
<accession>A0A0K0CZ37</accession>
<dbReference type="Pfam" id="PF13336">
    <property type="entry name" value="AcetylCoA_hyd_C"/>
    <property type="match status" value="1"/>
</dbReference>
<dbReference type="PANTHER" id="PTHR21432">
    <property type="entry name" value="ACETYL-COA HYDROLASE-RELATED"/>
    <property type="match status" value="1"/>
</dbReference>
<dbReference type="Gene3D" id="3.40.1080.20">
    <property type="entry name" value="Acetyl-CoA hydrolase/transferase C-terminal domain"/>
    <property type="match status" value="1"/>
</dbReference>
<comment type="similarity">
    <text evidence="1">Belongs to the acetyl-CoA hydrolase/transferase family.</text>
</comment>
<protein>
    <submittedName>
        <fullName evidence="5">Acetyl-CoA hydrolase</fullName>
    </submittedName>
</protein>
<dbReference type="InterPro" id="IPR038460">
    <property type="entry name" value="AcetylCoA_hyd_C_sf"/>
</dbReference>
<dbReference type="GO" id="GO:0008775">
    <property type="term" value="F:acetate CoA-transferase activity"/>
    <property type="evidence" value="ECO:0007669"/>
    <property type="project" value="InterPro"/>
</dbReference>
<dbReference type="Pfam" id="PF02550">
    <property type="entry name" value="AcetylCoA_hydro"/>
    <property type="match status" value="1"/>
</dbReference>
<dbReference type="Gene3D" id="3.40.1080.10">
    <property type="entry name" value="Glutaconate Coenzyme A-transferase"/>
    <property type="match status" value="1"/>
</dbReference>
<reference evidence="5" key="2">
    <citation type="submission" date="2017-02" db="UniProtKB">
        <authorList>
            <consortium name="WormBaseParasite"/>
        </authorList>
    </citation>
    <scope>IDENTIFICATION</scope>
</reference>
<dbReference type="STRING" id="6313.A0A0K0CZ37"/>
<dbReference type="PANTHER" id="PTHR21432:SF13">
    <property type="entry name" value="ACETYL-COA HYDROLASE"/>
    <property type="match status" value="1"/>
</dbReference>
<dbReference type="GO" id="GO:0005739">
    <property type="term" value="C:mitochondrion"/>
    <property type="evidence" value="ECO:0007669"/>
    <property type="project" value="TreeGrafter"/>
</dbReference>
<dbReference type="GO" id="GO:0006083">
    <property type="term" value="P:acetate metabolic process"/>
    <property type="evidence" value="ECO:0007669"/>
    <property type="project" value="InterPro"/>
</dbReference>
<dbReference type="InterPro" id="IPR003702">
    <property type="entry name" value="ActCoA_hydro_N"/>
</dbReference>
<keyword evidence="4" id="KW-1185">Reference proteome</keyword>